<evidence type="ECO:0000256" key="1">
    <source>
        <dbReference type="ARBA" id="ARBA00023122"/>
    </source>
</evidence>
<dbReference type="Pfam" id="PF00359">
    <property type="entry name" value="PTS_EIIA_2"/>
    <property type="match status" value="1"/>
</dbReference>
<dbReference type="InterPro" id="IPR002178">
    <property type="entry name" value="PTS_EIIA_type-2_dom"/>
</dbReference>
<dbReference type="PANTHER" id="PTHR43080:SF2">
    <property type="entry name" value="CBS DOMAIN-CONTAINING PROTEIN"/>
    <property type="match status" value="1"/>
</dbReference>
<dbReference type="PROSITE" id="PS51371">
    <property type="entry name" value="CBS"/>
    <property type="match status" value="2"/>
</dbReference>
<dbReference type="Pfam" id="PF00571">
    <property type="entry name" value="CBS"/>
    <property type="match status" value="2"/>
</dbReference>
<dbReference type="SUPFAM" id="SSF54631">
    <property type="entry name" value="CBS-domain pair"/>
    <property type="match status" value="1"/>
</dbReference>
<dbReference type="Proteomes" id="UP001466331">
    <property type="component" value="Unassembled WGS sequence"/>
</dbReference>
<dbReference type="RefSeq" id="WP_420069412.1">
    <property type="nucleotide sequence ID" value="NZ_JBCHKQ010000002.1"/>
</dbReference>
<gene>
    <name evidence="5" type="ORF">WKV44_05375</name>
</gene>
<keyword evidence="6" id="KW-1185">Reference proteome</keyword>
<keyword evidence="1 2" id="KW-0129">CBS domain</keyword>
<feature type="domain" description="PTS EIIA type-2" evidence="3">
    <location>
        <begin position="5"/>
        <end position="146"/>
    </location>
</feature>
<sequence>MKLSSYLYPEYIKLDSAVSDFDQAALMLLDSVKSLIKEKNTQELLTLVKEREKQAPTVFDDGLCVPHLRLDNFDDHIIAICIPKEPFIYAEKTVKIMVMIISSKAKPSSYLNTLSGIAKLIKNQQIRQKLLDTKNADQLINIIKENDIEVEKGITVADIMSDKVIAVQEETSLKEVIDLFVKNHTSFIPVTDNHNTLLGEIRMFDILQIGLPQYTSMIGNLRFLKSFEPFEELLKKEEQLKAKDIMKKPHPLVNPDTSIIELAFEISREQRRHVAVVTKDNKLAGVVSIMDILDKVLRV</sequence>
<dbReference type="SUPFAM" id="SSF55804">
    <property type="entry name" value="Phoshotransferase/anion transport protein"/>
    <property type="match status" value="1"/>
</dbReference>
<evidence type="ECO:0000313" key="6">
    <source>
        <dbReference type="Proteomes" id="UP001466331"/>
    </source>
</evidence>
<dbReference type="InterPro" id="IPR016152">
    <property type="entry name" value="PTrfase/Anion_transptr"/>
</dbReference>
<comment type="caution">
    <text evidence="5">The sequence shown here is derived from an EMBL/GenBank/DDBJ whole genome shotgun (WGS) entry which is preliminary data.</text>
</comment>
<feature type="domain" description="CBS" evidence="4">
    <location>
        <begin position="246"/>
        <end position="299"/>
    </location>
</feature>
<dbReference type="InterPro" id="IPR046342">
    <property type="entry name" value="CBS_dom_sf"/>
</dbReference>
<proteinExistence type="predicted"/>
<reference evidence="5 6" key="1">
    <citation type="submission" date="2024-03" db="EMBL/GenBank/DDBJ databases">
        <title>Ignisphaera cupida sp. nov., a hyperthermophilic hydrolytic archaeon from a hot spring of Kamchatka, and proposal of Ignisphaeraceae fam. nov.</title>
        <authorList>
            <person name="Podosokorskaya O.A."/>
            <person name="Elcheninov A.G."/>
            <person name="Maltseva A.I."/>
            <person name="Zayulina K.S."/>
            <person name="Novikov A."/>
            <person name="Merkel A.Y."/>
        </authorList>
    </citation>
    <scope>NUCLEOTIDE SEQUENCE [LARGE SCALE GENOMIC DNA]</scope>
    <source>
        <strain evidence="5 6">38H-sp</strain>
    </source>
</reference>
<dbReference type="PROSITE" id="PS51094">
    <property type="entry name" value="PTS_EIIA_TYPE_2"/>
    <property type="match status" value="1"/>
</dbReference>
<dbReference type="Gene3D" id="3.10.580.10">
    <property type="entry name" value="CBS-domain"/>
    <property type="match status" value="1"/>
</dbReference>
<dbReference type="InterPro" id="IPR000644">
    <property type="entry name" value="CBS_dom"/>
</dbReference>
<dbReference type="Gene3D" id="3.40.930.10">
    <property type="entry name" value="Mannitol-specific EII, Chain A"/>
    <property type="match status" value="1"/>
</dbReference>
<evidence type="ECO:0000259" key="3">
    <source>
        <dbReference type="PROSITE" id="PS51094"/>
    </source>
</evidence>
<accession>A0ABU9UBC7</accession>
<dbReference type="EMBL" id="JBCHKQ010000002">
    <property type="protein sequence ID" value="MEM5947966.1"/>
    <property type="molecule type" value="Genomic_DNA"/>
</dbReference>
<evidence type="ECO:0000259" key="4">
    <source>
        <dbReference type="PROSITE" id="PS51371"/>
    </source>
</evidence>
<protein>
    <submittedName>
        <fullName evidence="5">CBS domain-containing protein</fullName>
    </submittedName>
</protein>
<dbReference type="SMART" id="SM00116">
    <property type="entry name" value="CBS"/>
    <property type="match status" value="2"/>
</dbReference>
<name>A0ABU9UBC7_9SPIR</name>
<dbReference type="InterPro" id="IPR051257">
    <property type="entry name" value="Diverse_CBS-Domain"/>
</dbReference>
<feature type="domain" description="CBS" evidence="4">
    <location>
        <begin position="160"/>
        <end position="216"/>
    </location>
</feature>
<evidence type="ECO:0000256" key="2">
    <source>
        <dbReference type="PROSITE-ProRule" id="PRU00703"/>
    </source>
</evidence>
<evidence type="ECO:0000313" key="5">
    <source>
        <dbReference type="EMBL" id="MEM5947966.1"/>
    </source>
</evidence>
<organism evidence="5 6">
    <name type="scientific">Rarispira pelagica</name>
    <dbReference type="NCBI Taxonomy" id="3141764"/>
    <lineage>
        <taxon>Bacteria</taxon>
        <taxon>Pseudomonadati</taxon>
        <taxon>Spirochaetota</taxon>
        <taxon>Spirochaetia</taxon>
        <taxon>Winmispirales</taxon>
        <taxon>Winmispiraceae</taxon>
        <taxon>Rarispira</taxon>
    </lineage>
</organism>
<dbReference type="PANTHER" id="PTHR43080">
    <property type="entry name" value="CBS DOMAIN-CONTAINING PROTEIN CBSX3, MITOCHONDRIAL"/>
    <property type="match status" value="1"/>
</dbReference>